<dbReference type="PANTHER" id="PTHR36694:SF11">
    <property type="entry name" value="LP21121P-RELATED"/>
    <property type="match status" value="1"/>
</dbReference>
<dbReference type="EMBL" id="GECU01016603">
    <property type="protein sequence ID" value="JAS91103.1"/>
    <property type="molecule type" value="Transcribed_RNA"/>
</dbReference>
<reference evidence="3" key="1">
    <citation type="submission" date="2015-11" db="EMBL/GenBank/DDBJ databases">
        <title>De novo transcriptome assembly of four potential Pierce s Disease insect vectors from Arizona vineyards.</title>
        <authorList>
            <person name="Tassone E.E."/>
        </authorList>
    </citation>
    <scope>NUCLEOTIDE SEQUENCE</scope>
</reference>
<name>A0A1B6K734_9HEMI</name>
<feature type="transmembrane region" description="Helical" evidence="1">
    <location>
        <begin position="87"/>
        <end position="113"/>
    </location>
</feature>
<evidence type="ECO:0000256" key="1">
    <source>
        <dbReference type="SAM" id="Phobius"/>
    </source>
</evidence>
<proteinExistence type="predicted"/>
<keyword evidence="1" id="KW-0472">Membrane</keyword>
<protein>
    <submittedName>
        <fullName evidence="3">Uncharacterized protein</fullName>
    </submittedName>
</protein>
<keyword evidence="1" id="KW-1133">Transmembrane helix</keyword>
<dbReference type="EMBL" id="GECU01000693">
    <property type="protein sequence ID" value="JAT07014.1"/>
    <property type="molecule type" value="Transcribed_RNA"/>
</dbReference>
<dbReference type="PANTHER" id="PTHR36694">
    <property type="entry name" value="PASIFLORA 1, ISOFORM A-RELATED"/>
    <property type="match status" value="1"/>
</dbReference>
<organism evidence="3">
    <name type="scientific">Homalodisca liturata</name>
    <dbReference type="NCBI Taxonomy" id="320908"/>
    <lineage>
        <taxon>Eukaryota</taxon>
        <taxon>Metazoa</taxon>
        <taxon>Ecdysozoa</taxon>
        <taxon>Arthropoda</taxon>
        <taxon>Hexapoda</taxon>
        <taxon>Insecta</taxon>
        <taxon>Pterygota</taxon>
        <taxon>Neoptera</taxon>
        <taxon>Paraneoptera</taxon>
        <taxon>Hemiptera</taxon>
        <taxon>Auchenorrhyncha</taxon>
        <taxon>Membracoidea</taxon>
        <taxon>Cicadellidae</taxon>
        <taxon>Cicadellinae</taxon>
        <taxon>Proconiini</taxon>
        <taxon>Homalodisca</taxon>
    </lineage>
</organism>
<gene>
    <name evidence="2" type="ORF">g.5880</name>
    <name evidence="3" type="ORF">g.5881</name>
</gene>
<dbReference type="AlphaFoldDB" id="A0A1B6K734"/>
<feature type="transmembrane region" description="Helical" evidence="1">
    <location>
        <begin position="26"/>
        <end position="48"/>
    </location>
</feature>
<feature type="transmembrane region" description="Helical" evidence="1">
    <location>
        <begin position="60"/>
        <end position="81"/>
    </location>
</feature>
<evidence type="ECO:0000313" key="3">
    <source>
        <dbReference type="EMBL" id="JAT07014.1"/>
    </source>
</evidence>
<feature type="transmembrane region" description="Helical" evidence="1">
    <location>
        <begin position="120"/>
        <end position="141"/>
    </location>
</feature>
<evidence type="ECO:0000313" key="2">
    <source>
        <dbReference type="EMBL" id="JAS91103.1"/>
    </source>
</evidence>
<keyword evidence="1" id="KW-0812">Transmembrane</keyword>
<sequence length="150" mass="17320">MNFSAPRVKSCCIFCSLRNGTKFFGWFYLVSCLFGILGEVYLFSFYLAHSSNLWLRTIMFTDIMLKSMQATFSLFLLLGAYQKKSRYILWWVISNSVLTVLGIIGLTMLLVTLHVITSTVLFYVVSNIVDIYSILVVYSYYYEISENLPV</sequence>
<accession>A0A1B6K734</accession>